<dbReference type="GO" id="GO:0052689">
    <property type="term" value="F:carboxylic ester hydrolase activity"/>
    <property type="evidence" value="ECO:0007669"/>
    <property type="project" value="InterPro"/>
</dbReference>
<dbReference type="SUPFAM" id="SSF52266">
    <property type="entry name" value="SGNH hydrolase"/>
    <property type="match status" value="1"/>
</dbReference>
<evidence type="ECO:0000259" key="1">
    <source>
        <dbReference type="Pfam" id="PF13472"/>
    </source>
</evidence>
<keyword evidence="3" id="KW-0378">Hydrolase</keyword>
<keyword evidence="4" id="KW-1185">Reference proteome</keyword>
<dbReference type="Gene3D" id="3.40.50.1110">
    <property type="entry name" value="SGNH hydrolase"/>
    <property type="match status" value="1"/>
</dbReference>
<dbReference type="Proteomes" id="UP000198951">
    <property type="component" value="Unassembled WGS sequence"/>
</dbReference>
<sequence>MKNSRSILWLVLFIVSFNTVIASVGDGSLKDTNIQYIGRWDKSNATVFHSYWGGAYFKVLFTGKTVQIKLASAVNIYVSIDGKEDVKYTEANGIVNLTLSDLEGENHTLRVAANYTGDEIQFQGLLLDKGGKTLKQPKKEIIEFIGNSITSGQTTTKNNLSSFAWLTGESLDVDHTQISQPGITLVDGYRYDANWAPKHGQSVQYFLLKQPNNEENPFWNFKTYTPKLIVINLGTNDHNLRVPNDVFQKTYVDFLANVRSKFPSCEIVVLQTFGGFYTEETETAVKQHIDKGETKMHYISTEGWVSKDVDLPDGTHPNDEGHVKIAKKLKIILREYLVK</sequence>
<dbReference type="PANTHER" id="PTHR37834">
    <property type="entry name" value="GDSL-LIKE LIPASE/ACYLHYDROLASE DOMAIN PROTEIN (AFU_ORTHOLOGUE AFUA_2G00620)"/>
    <property type="match status" value="1"/>
</dbReference>
<organism evidence="3 4">
    <name type="scientific">Flavobacterium gillisiae</name>
    <dbReference type="NCBI Taxonomy" id="150146"/>
    <lineage>
        <taxon>Bacteria</taxon>
        <taxon>Pseudomonadati</taxon>
        <taxon>Bacteroidota</taxon>
        <taxon>Flavobacteriia</taxon>
        <taxon>Flavobacteriales</taxon>
        <taxon>Flavobacteriaceae</taxon>
        <taxon>Flavobacterium</taxon>
    </lineage>
</organism>
<evidence type="ECO:0000259" key="2">
    <source>
        <dbReference type="Pfam" id="PF17996"/>
    </source>
</evidence>
<name>A0A1H4F723_9FLAO</name>
<gene>
    <name evidence="3" type="ORF">SAMN05443667_11261</name>
</gene>
<dbReference type="InterPro" id="IPR013830">
    <property type="entry name" value="SGNH_hydro"/>
</dbReference>
<accession>A0A1H4F723</accession>
<dbReference type="PANTHER" id="PTHR37834:SF2">
    <property type="entry name" value="ESTERASE, SGNH HYDROLASE-TYPE"/>
    <property type="match status" value="1"/>
</dbReference>
<dbReference type="RefSeq" id="WP_091092273.1">
    <property type="nucleotide sequence ID" value="NZ_FNRD01000012.1"/>
</dbReference>
<protein>
    <submittedName>
        <fullName evidence="3">GDSL-like Lipase/Acylhydrolase family protein</fullName>
    </submittedName>
</protein>
<feature type="domain" description="SGNH hydrolase-type esterase" evidence="1">
    <location>
        <begin position="144"/>
        <end position="322"/>
    </location>
</feature>
<evidence type="ECO:0000313" key="4">
    <source>
        <dbReference type="Proteomes" id="UP000198951"/>
    </source>
</evidence>
<dbReference type="InterPro" id="IPR036514">
    <property type="entry name" value="SGNH_hydro_sf"/>
</dbReference>
<feature type="domain" description="Carbohydrate esterase 2 N-terminal" evidence="2">
    <location>
        <begin position="36"/>
        <end position="137"/>
    </location>
</feature>
<dbReference type="EMBL" id="FNRD01000012">
    <property type="protein sequence ID" value="SEA93165.1"/>
    <property type="molecule type" value="Genomic_DNA"/>
</dbReference>
<dbReference type="Gene3D" id="2.60.120.260">
    <property type="entry name" value="Galactose-binding domain-like"/>
    <property type="match status" value="1"/>
</dbReference>
<dbReference type="Pfam" id="PF17996">
    <property type="entry name" value="CE2_N"/>
    <property type="match status" value="1"/>
</dbReference>
<dbReference type="CDD" id="cd01831">
    <property type="entry name" value="Endoglucanase_E_like"/>
    <property type="match status" value="1"/>
</dbReference>
<dbReference type="InterPro" id="IPR037461">
    <property type="entry name" value="CtCE2-like_dom"/>
</dbReference>
<dbReference type="Pfam" id="PF13472">
    <property type="entry name" value="Lipase_GDSL_2"/>
    <property type="match status" value="1"/>
</dbReference>
<dbReference type="OrthoDB" id="9801375at2"/>
<dbReference type="InterPro" id="IPR052762">
    <property type="entry name" value="PCW_deacetylase/CE"/>
</dbReference>
<dbReference type="AlphaFoldDB" id="A0A1H4F723"/>
<dbReference type="STRING" id="150146.SAMN05443667_11261"/>
<proteinExistence type="predicted"/>
<dbReference type="InterPro" id="IPR040794">
    <property type="entry name" value="CE2_N"/>
</dbReference>
<reference evidence="4" key="1">
    <citation type="submission" date="2016-10" db="EMBL/GenBank/DDBJ databases">
        <authorList>
            <person name="Varghese N."/>
            <person name="Submissions S."/>
        </authorList>
    </citation>
    <scope>NUCLEOTIDE SEQUENCE [LARGE SCALE GENOMIC DNA]</scope>
    <source>
        <strain evidence="4">DSM 22376</strain>
    </source>
</reference>
<evidence type="ECO:0000313" key="3">
    <source>
        <dbReference type="EMBL" id="SEA93165.1"/>
    </source>
</evidence>